<dbReference type="NCBIfam" id="TIGR02895">
    <property type="entry name" value="spore_sigI"/>
    <property type="match status" value="1"/>
</dbReference>
<feature type="short sequence motif" description="Polymerase core binding" evidence="6">
    <location>
        <begin position="79"/>
        <end position="92"/>
    </location>
</feature>
<dbReference type="Gene3D" id="1.10.1740.10">
    <property type="match status" value="1"/>
</dbReference>
<dbReference type="Proteomes" id="UP001597497">
    <property type="component" value="Unassembled WGS sequence"/>
</dbReference>
<evidence type="ECO:0000313" key="8">
    <source>
        <dbReference type="EMBL" id="MFD2671228.1"/>
    </source>
</evidence>
<evidence type="ECO:0000256" key="4">
    <source>
        <dbReference type="ARBA" id="ARBA00023125"/>
    </source>
</evidence>
<evidence type="ECO:0000259" key="7">
    <source>
        <dbReference type="Pfam" id="PF04542"/>
    </source>
</evidence>
<evidence type="ECO:0000256" key="3">
    <source>
        <dbReference type="ARBA" id="ARBA00023082"/>
    </source>
</evidence>
<name>A0ABW5R893_9BACL</name>
<dbReference type="PIRSF" id="PIRSF038953">
    <property type="entry name" value="SigI"/>
    <property type="match status" value="1"/>
</dbReference>
<comment type="caution">
    <text evidence="8">The sequence shown here is derived from an EMBL/GenBank/DDBJ whole genome shotgun (WGS) entry which is preliminary data.</text>
</comment>
<dbReference type="RefSeq" id="WP_379928666.1">
    <property type="nucleotide sequence ID" value="NZ_JBHUMM010000010.1"/>
</dbReference>
<keyword evidence="4 6" id="KW-0238">DNA-binding</keyword>
<evidence type="ECO:0000256" key="1">
    <source>
        <dbReference type="ARBA" id="ARBA00022490"/>
    </source>
</evidence>
<comment type="activity regulation">
    <text evidence="6">Negatively regulated by the anti-sigma-I factor RsgI.</text>
</comment>
<dbReference type="Pfam" id="PF04542">
    <property type="entry name" value="Sigma70_r2"/>
    <property type="match status" value="1"/>
</dbReference>
<keyword evidence="3 6" id="KW-0731">Sigma factor</keyword>
<protein>
    <recommendedName>
        <fullName evidence="6">RNA polymerase sigma factor SigI</fullName>
    </recommendedName>
</protein>
<keyword evidence="1 6" id="KW-0963">Cytoplasm</keyword>
<dbReference type="InterPro" id="IPR007627">
    <property type="entry name" value="RNA_pol_sigma70_r2"/>
</dbReference>
<feature type="DNA-binding region" description="H-T-H motif" evidence="6">
    <location>
        <begin position="225"/>
        <end position="244"/>
    </location>
</feature>
<comment type="similarity">
    <text evidence="6">Belongs to the sigma-70 factor family. SigI subfamily.</text>
</comment>
<organism evidence="8 9">
    <name type="scientific">Marinicrinis sediminis</name>
    <dbReference type="NCBI Taxonomy" id="1652465"/>
    <lineage>
        <taxon>Bacteria</taxon>
        <taxon>Bacillati</taxon>
        <taxon>Bacillota</taxon>
        <taxon>Bacilli</taxon>
        <taxon>Bacillales</taxon>
        <taxon>Paenibacillaceae</taxon>
    </lineage>
</organism>
<keyword evidence="6" id="KW-0346">Stress response</keyword>
<dbReference type="HAMAP" id="MF_02064">
    <property type="entry name" value="Sigma70_SigI"/>
    <property type="match status" value="1"/>
</dbReference>
<feature type="domain" description="RNA polymerase sigma-70 region 2" evidence="7">
    <location>
        <begin position="53"/>
        <end position="124"/>
    </location>
</feature>
<evidence type="ECO:0000256" key="5">
    <source>
        <dbReference type="ARBA" id="ARBA00023163"/>
    </source>
</evidence>
<evidence type="ECO:0000313" key="9">
    <source>
        <dbReference type="Proteomes" id="UP001597497"/>
    </source>
</evidence>
<gene>
    <name evidence="6 8" type="primary">sigI</name>
    <name evidence="8" type="ORF">ACFSUC_06375</name>
</gene>
<comment type="function">
    <text evidence="6">Sigma factors are initiation factors that promote the attachment of RNA polymerase to specific initiation sites and are then released.</text>
</comment>
<accession>A0ABW5R893</accession>
<dbReference type="NCBIfam" id="NF006175">
    <property type="entry name" value="PRK08311.2-3"/>
    <property type="match status" value="1"/>
</dbReference>
<comment type="subunit">
    <text evidence="6">Interacts with RsgI.</text>
</comment>
<reference evidence="9" key="1">
    <citation type="journal article" date="2019" name="Int. J. Syst. Evol. Microbiol.">
        <title>The Global Catalogue of Microorganisms (GCM) 10K type strain sequencing project: providing services to taxonomists for standard genome sequencing and annotation.</title>
        <authorList>
            <consortium name="The Broad Institute Genomics Platform"/>
            <consortium name="The Broad Institute Genome Sequencing Center for Infectious Disease"/>
            <person name="Wu L."/>
            <person name="Ma J."/>
        </authorList>
    </citation>
    <scope>NUCLEOTIDE SEQUENCE [LARGE SCALE GENOMIC DNA]</scope>
    <source>
        <strain evidence="9">KCTC 33676</strain>
    </source>
</reference>
<dbReference type="InterPro" id="IPR013325">
    <property type="entry name" value="RNA_pol_sigma_r2"/>
</dbReference>
<comment type="subcellular location">
    <subcellularLocation>
        <location evidence="6">Cytoplasm</location>
    </subcellularLocation>
</comment>
<keyword evidence="9" id="KW-1185">Reference proteome</keyword>
<dbReference type="SUPFAM" id="SSF88946">
    <property type="entry name" value="Sigma2 domain of RNA polymerase sigma factors"/>
    <property type="match status" value="1"/>
</dbReference>
<dbReference type="EMBL" id="JBHUMM010000010">
    <property type="protein sequence ID" value="MFD2671228.1"/>
    <property type="molecule type" value="Genomic_DNA"/>
</dbReference>
<sequence length="268" mass="31178">MSILCEVDRLLLVLFKKFLGRREIALADEAPEQTLEELIRQIQDGDIKLRNQLITDYQPFIAKVTSKFSKRYIDPSRDDEFSIALAAFNEAINQYSVDSGNSFLGFAKTVMTRRLIDYVRKEERHTKQVPYSAFDIEDEEDNLMNPVEVAKAVEAYDEAQEAEARKEEMIAYNRELMKYEITFQELVDISPKHSDSRKTLIAIARQLAEKPELMKKLQDKKMLPIKEVLEWAGVSRKTLERNRKYLIAISLVHAGDYPYLQDYLQNGQ</sequence>
<evidence type="ECO:0000256" key="2">
    <source>
        <dbReference type="ARBA" id="ARBA00023015"/>
    </source>
</evidence>
<keyword evidence="5 6" id="KW-0804">Transcription</keyword>
<dbReference type="NCBIfam" id="NF006176">
    <property type="entry name" value="PRK08311.2-4"/>
    <property type="match status" value="1"/>
</dbReference>
<keyword evidence="2 6" id="KW-0805">Transcription regulation</keyword>
<proteinExistence type="inferred from homology"/>
<dbReference type="InterPro" id="IPR014244">
    <property type="entry name" value="RNA_pol_sigma-I"/>
</dbReference>
<evidence type="ECO:0000256" key="6">
    <source>
        <dbReference type="HAMAP-Rule" id="MF_02064"/>
    </source>
</evidence>